<dbReference type="EMBL" id="MU007023">
    <property type="protein sequence ID" value="KAF2432903.1"/>
    <property type="molecule type" value="Genomic_DNA"/>
</dbReference>
<dbReference type="SUPFAM" id="SSF57701">
    <property type="entry name" value="Zn2/Cys6 DNA-binding domain"/>
    <property type="match status" value="1"/>
</dbReference>
<keyword evidence="5" id="KW-1185">Reference proteome</keyword>
<comment type="caution">
    <text evidence="4">The sequence shown here is derived from an EMBL/GenBank/DDBJ whole genome shotgun (WGS) entry which is preliminary data.</text>
</comment>
<dbReference type="Proteomes" id="UP000800235">
    <property type="component" value="Unassembled WGS sequence"/>
</dbReference>
<name>A0A9P4NX41_9PEZI</name>
<dbReference type="PROSITE" id="PS00463">
    <property type="entry name" value="ZN2_CY6_FUNGAL_1"/>
    <property type="match status" value="1"/>
</dbReference>
<reference evidence="4" key="1">
    <citation type="journal article" date="2020" name="Stud. Mycol.">
        <title>101 Dothideomycetes genomes: a test case for predicting lifestyles and emergence of pathogens.</title>
        <authorList>
            <person name="Haridas S."/>
            <person name="Albert R."/>
            <person name="Binder M."/>
            <person name="Bloem J."/>
            <person name="Labutti K."/>
            <person name="Salamov A."/>
            <person name="Andreopoulos B."/>
            <person name="Baker S."/>
            <person name="Barry K."/>
            <person name="Bills G."/>
            <person name="Bluhm B."/>
            <person name="Cannon C."/>
            <person name="Castanera R."/>
            <person name="Culley D."/>
            <person name="Daum C."/>
            <person name="Ezra D."/>
            <person name="Gonzalez J."/>
            <person name="Henrissat B."/>
            <person name="Kuo A."/>
            <person name="Liang C."/>
            <person name="Lipzen A."/>
            <person name="Lutzoni F."/>
            <person name="Magnuson J."/>
            <person name="Mondo S."/>
            <person name="Nolan M."/>
            <person name="Ohm R."/>
            <person name="Pangilinan J."/>
            <person name="Park H.-J."/>
            <person name="Ramirez L."/>
            <person name="Alfaro M."/>
            <person name="Sun H."/>
            <person name="Tritt A."/>
            <person name="Yoshinaga Y."/>
            <person name="Zwiers L.-H."/>
            <person name="Turgeon B."/>
            <person name="Goodwin S."/>
            <person name="Spatafora J."/>
            <person name="Crous P."/>
            <person name="Grigoriev I."/>
        </authorList>
    </citation>
    <scope>NUCLEOTIDE SEQUENCE</scope>
    <source>
        <strain evidence="4">CBS 130266</strain>
    </source>
</reference>
<gene>
    <name evidence="4" type="ORF">EJ08DRAFT_731981</name>
</gene>
<keyword evidence="1" id="KW-0539">Nucleus</keyword>
<evidence type="ECO:0000259" key="3">
    <source>
        <dbReference type="PROSITE" id="PS50048"/>
    </source>
</evidence>
<dbReference type="PROSITE" id="PS50048">
    <property type="entry name" value="ZN2_CY6_FUNGAL_2"/>
    <property type="match status" value="1"/>
</dbReference>
<dbReference type="InterPro" id="IPR036864">
    <property type="entry name" value="Zn2-C6_fun-type_DNA-bd_sf"/>
</dbReference>
<dbReference type="CDD" id="cd12148">
    <property type="entry name" value="fungal_TF_MHR"/>
    <property type="match status" value="1"/>
</dbReference>
<dbReference type="GO" id="GO:0000981">
    <property type="term" value="F:DNA-binding transcription factor activity, RNA polymerase II-specific"/>
    <property type="evidence" value="ECO:0007669"/>
    <property type="project" value="InterPro"/>
</dbReference>
<dbReference type="GO" id="GO:0008270">
    <property type="term" value="F:zinc ion binding"/>
    <property type="evidence" value="ECO:0007669"/>
    <property type="project" value="InterPro"/>
</dbReference>
<feature type="region of interest" description="Disordered" evidence="2">
    <location>
        <begin position="97"/>
        <end position="123"/>
    </location>
</feature>
<dbReference type="CDD" id="cd00067">
    <property type="entry name" value="GAL4"/>
    <property type="match status" value="1"/>
</dbReference>
<evidence type="ECO:0000256" key="2">
    <source>
        <dbReference type="SAM" id="MobiDB-lite"/>
    </source>
</evidence>
<dbReference type="PANTHER" id="PTHR47785">
    <property type="entry name" value="ZN(II)2CYS6 TRANSCRIPTION FACTOR (EUROFUNG)-RELATED-RELATED"/>
    <property type="match status" value="1"/>
</dbReference>
<feature type="domain" description="Zn(2)-C6 fungal-type" evidence="3">
    <location>
        <begin position="35"/>
        <end position="64"/>
    </location>
</feature>
<proteinExistence type="predicted"/>
<accession>A0A9P4NX41</accession>
<evidence type="ECO:0000313" key="5">
    <source>
        <dbReference type="Proteomes" id="UP000800235"/>
    </source>
</evidence>
<evidence type="ECO:0000256" key="1">
    <source>
        <dbReference type="ARBA" id="ARBA00023242"/>
    </source>
</evidence>
<dbReference type="InterPro" id="IPR001138">
    <property type="entry name" value="Zn2Cys6_DnaBD"/>
</dbReference>
<evidence type="ECO:0000313" key="4">
    <source>
        <dbReference type="EMBL" id="KAF2432903.1"/>
    </source>
</evidence>
<dbReference type="AlphaFoldDB" id="A0A9P4NX41"/>
<organism evidence="4 5">
    <name type="scientific">Tothia fuscella</name>
    <dbReference type="NCBI Taxonomy" id="1048955"/>
    <lineage>
        <taxon>Eukaryota</taxon>
        <taxon>Fungi</taxon>
        <taxon>Dikarya</taxon>
        <taxon>Ascomycota</taxon>
        <taxon>Pezizomycotina</taxon>
        <taxon>Dothideomycetes</taxon>
        <taxon>Pleosporomycetidae</taxon>
        <taxon>Venturiales</taxon>
        <taxon>Cylindrosympodiaceae</taxon>
        <taxon>Tothia</taxon>
    </lineage>
</organism>
<dbReference type="OrthoDB" id="4685598at2759"/>
<protein>
    <recommendedName>
        <fullName evidence="3">Zn(2)-C6 fungal-type domain-containing protein</fullName>
    </recommendedName>
</protein>
<dbReference type="Gene3D" id="4.10.240.10">
    <property type="entry name" value="Zn(2)-C6 fungal-type DNA-binding domain"/>
    <property type="match status" value="1"/>
</dbReference>
<dbReference type="SMART" id="SM00066">
    <property type="entry name" value="GAL4"/>
    <property type="match status" value="1"/>
</dbReference>
<dbReference type="InterPro" id="IPR053181">
    <property type="entry name" value="EcdB-like_regulator"/>
</dbReference>
<dbReference type="Pfam" id="PF00172">
    <property type="entry name" value="Zn_clus"/>
    <property type="match status" value="1"/>
</dbReference>
<sequence length="623" mass="71263">MAELSPKRPAFDESLDLDAALNPARHYPRKRVAVACEVCRLRKTKCDAKRPCSFCTESGIQCVYRPGQSNYPADKTSSAVDVLSRIEERLAGLEDSLRPILSDSGSTPGSHRRQSTETSLSTRLRPADDARRFFQQIVSEPRYDFSFRQTAGEAATARPSVVSFHSPFYLQIDSWDDTEVFYDDELEQEEKLFEAMEAGVAQGLDMTARTVWQLQQGFVMNFLQWMPLLEVRLLSHHVEIAQNGQFSQRSPSDCLVMFALAIGTIDRTVPDNGPNRAAPYPGLHYFNAGRQILQTINRRSRRSVTLLQCRVLQACYLQFTIRPLQAWDVVMEIARDCMHVLSSGTLKRMEANERENFHRVFWITSVLLHELEAILKLHPIGLRQFHEVVPLPLTDGEDEGYYYFFAQASLRKILTETLDVVGYRVGQVIYAPLIAQELYKQVDDWYKHLPSHVRFPVNRTPIFDLRKAFLRIQYLALHVVIFWPSLLQVLQSTTSTSSNDGDSQSVDRKKAQREAQECIDNSILCCEVAGELLMQRHLGVQFVIWASYASMCMLIISYRAPVFSYLPQTQDDRPIRSLFRALQQWDHEPLVARALARTREHLTKAGIPFDEPIEHVKVMTPGS</sequence>